<proteinExistence type="predicted"/>
<comment type="caution">
    <text evidence="1">The sequence shown here is derived from an EMBL/GenBank/DDBJ whole genome shotgun (WGS) entry which is preliminary data.</text>
</comment>
<feature type="non-terminal residue" evidence="1">
    <location>
        <position position="602"/>
    </location>
</feature>
<evidence type="ECO:0000313" key="2">
    <source>
        <dbReference type="Proteomes" id="UP000789525"/>
    </source>
</evidence>
<feature type="non-terminal residue" evidence="1">
    <location>
        <position position="1"/>
    </location>
</feature>
<dbReference type="EMBL" id="CAJVPT010014010">
    <property type="protein sequence ID" value="CAG8600916.1"/>
    <property type="molecule type" value="Genomic_DNA"/>
</dbReference>
<gene>
    <name evidence="1" type="ORF">ACOLOM_LOCUS6677</name>
</gene>
<reference evidence="1" key="1">
    <citation type="submission" date="2021-06" db="EMBL/GenBank/DDBJ databases">
        <authorList>
            <person name="Kallberg Y."/>
            <person name="Tangrot J."/>
            <person name="Rosling A."/>
        </authorList>
    </citation>
    <scope>NUCLEOTIDE SEQUENCE</scope>
    <source>
        <strain evidence="1">CL356</strain>
    </source>
</reference>
<dbReference type="Proteomes" id="UP000789525">
    <property type="component" value="Unassembled WGS sequence"/>
</dbReference>
<name>A0ACA9MNV4_9GLOM</name>
<accession>A0ACA9MNV4</accession>
<organism evidence="1 2">
    <name type="scientific">Acaulospora colombiana</name>
    <dbReference type="NCBI Taxonomy" id="27376"/>
    <lineage>
        <taxon>Eukaryota</taxon>
        <taxon>Fungi</taxon>
        <taxon>Fungi incertae sedis</taxon>
        <taxon>Mucoromycota</taxon>
        <taxon>Glomeromycotina</taxon>
        <taxon>Glomeromycetes</taxon>
        <taxon>Diversisporales</taxon>
        <taxon>Acaulosporaceae</taxon>
        <taxon>Acaulospora</taxon>
    </lineage>
</organism>
<protein>
    <submittedName>
        <fullName evidence="1">11301_t:CDS:1</fullName>
    </submittedName>
</protein>
<keyword evidence="2" id="KW-1185">Reference proteome</keyword>
<sequence length="602" mass="68359">RVHRRSSVAAIPQGVYLGLELDYNEETHKVDYAICAHDGSYAIDYEFSSVDVDIEAIKNNRDNIEKVLTVIIEHIDSYAKAQRYKIHAIGIGAHIIRENGNGRTSIKKSLFKHPSLASKLWLELDAIPFIFGTKGSSVDERASSAVRKTIARISPQTPGSIPSISVGFRHEVEVDLNGTIKLVDLVHYEKTVCPETWRILNDIASELRTKKIKVSFFNATPQGGGDYAVYWIWTFTGMCQNQNQRFLILRRESFIMSYRLTPTDKEDFITWSENNAKRFWSERAERDVSIGGPIEMSDVIIIDDPQVCADLIRENPNGPQAETWDFLWGFISQADLFVSHPIQNFVPDIVPKEKVVLLPASTDPLDGLNKELRPEDKHFYKMIYNRLSFDQCAGWTDDRMPSLIICGPGSIDDPDGTPIYEQTNDLLQKSEYNDITDDVSVVRLPPCDQILNALLRDARVALQLSTREGFEVKVTEALAKGIPVVAFKAGGIPLQIKHGETGFLADVKDTNQVADYLFTLFTDEELYAKMSSAARSTLNEQYFTVFQTLNWLYLIRQFSRQKLLESGLETDDYTELQTKIVGNGRWVKELWAEEYGFEEKNK</sequence>
<evidence type="ECO:0000313" key="1">
    <source>
        <dbReference type="EMBL" id="CAG8600916.1"/>
    </source>
</evidence>